<dbReference type="GeneID" id="20352417"/>
<feature type="region of interest" description="Disordered" evidence="1">
    <location>
        <begin position="90"/>
        <end position="118"/>
    </location>
</feature>
<reference evidence="3" key="5">
    <citation type="submission" date="2018-04" db="UniProtKB">
        <authorList>
            <consortium name="EnsemblFungi"/>
        </authorList>
    </citation>
    <scope>IDENTIFICATION</scope>
    <source>
        <strain evidence="3">R3-111a-1</strain>
    </source>
</reference>
<evidence type="ECO:0000313" key="4">
    <source>
        <dbReference type="Proteomes" id="UP000006039"/>
    </source>
</evidence>
<evidence type="ECO:0000313" key="2">
    <source>
        <dbReference type="EMBL" id="EJT70936.1"/>
    </source>
</evidence>
<feature type="compositionally biased region" description="Basic residues" evidence="1">
    <location>
        <begin position="14"/>
        <end position="24"/>
    </location>
</feature>
<sequence length="156" mass="16063">MRGGLLPSRPAGQKTRHVERHWRLASRPGGGGGGGDGDGGLGWCDRGGDGEGAAVQGGRQRARAGGVEEHVARRAVGCVDRVHAVRGAGRDGEAAVERGGGEAGGLEAGGEAEEGGDEGDGYTHLGCGWLLYGLDWYLGTVDTKLSRNGRGWERSF</sequence>
<keyword evidence="4" id="KW-1185">Reference proteome</keyword>
<evidence type="ECO:0000313" key="3">
    <source>
        <dbReference type="EnsemblFungi" id="EJT70936"/>
    </source>
</evidence>
<reference evidence="2" key="2">
    <citation type="submission" date="2010-07" db="EMBL/GenBank/DDBJ databases">
        <authorList>
            <consortium name="The Broad Institute Genome Sequencing Platform"/>
            <consortium name="Broad Institute Genome Sequencing Center for Infectious Disease"/>
            <person name="Ma L.-J."/>
            <person name="Dead R."/>
            <person name="Young S."/>
            <person name="Zeng Q."/>
            <person name="Koehrsen M."/>
            <person name="Alvarado L."/>
            <person name="Berlin A."/>
            <person name="Chapman S.B."/>
            <person name="Chen Z."/>
            <person name="Freedman E."/>
            <person name="Gellesch M."/>
            <person name="Goldberg J."/>
            <person name="Griggs A."/>
            <person name="Gujja S."/>
            <person name="Heilman E.R."/>
            <person name="Heiman D."/>
            <person name="Hepburn T."/>
            <person name="Howarth C."/>
            <person name="Jen D."/>
            <person name="Larson L."/>
            <person name="Mehta T."/>
            <person name="Neiman D."/>
            <person name="Pearson M."/>
            <person name="Roberts A."/>
            <person name="Saif S."/>
            <person name="Shea T."/>
            <person name="Shenoy N."/>
            <person name="Sisk P."/>
            <person name="Stolte C."/>
            <person name="Sykes S."/>
            <person name="Walk T."/>
            <person name="White J."/>
            <person name="Yandava C."/>
            <person name="Haas B."/>
            <person name="Nusbaum C."/>
            <person name="Birren B."/>
        </authorList>
    </citation>
    <scope>NUCLEOTIDE SEQUENCE</scope>
    <source>
        <strain evidence="2">R3-111a-1</strain>
    </source>
</reference>
<gene>
    <name evidence="3" type="primary">20352417</name>
    <name evidence="2" type="ORF">GGTG_11959</name>
</gene>
<dbReference type="RefSeq" id="XP_009228114.1">
    <property type="nucleotide sequence ID" value="XM_009229850.1"/>
</dbReference>
<evidence type="ECO:0000256" key="1">
    <source>
        <dbReference type="SAM" id="MobiDB-lite"/>
    </source>
</evidence>
<reference evidence="3" key="4">
    <citation type="journal article" date="2015" name="G3 (Bethesda)">
        <title>Genome sequences of three phytopathogenic species of the Magnaporthaceae family of fungi.</title>
        <authorList>
            <person name="Okagaki L.H."/>
            <person name="Nunes C.C."/>
            <person name="Sailsbery J."/>
            <person name="Clay B."/>
            <person name="Brown D."/>
            <person name="John T."/>
            <person name="Oh Y."/>
            <person name="Young N."/>
            <person name="Fitzgerald M."/>
            <person name="Haas B.J."/>
            <person name="Zeng Q."/>
            <person name="Young S."/>
            <person name="Adiconis X."/>
            <person name="Fan L."/>
            <person name="Levin J.Z."/>
            <person name="Mitchell T.K."/>
            <person name="Okubara P.A."/>
            <person name="Farman M.L."/>
            <person name="Kohn L.M."/>
            <person name="Birren B."/>
            <person name="Ma L.-J."/>
            <person name="Dean R.A."/>
        </authorList>
    </citation>
    <scope>NUCLEOTIDE SEQUENCE</scope>
    <source>
        <strain evidence="3">R3-111a-1</strain>
    </source>
</reference>
<reference evidence="4" key="1">
    <citation type="submission" date="2010-07" db="EMBL/GenBank/DDBJ databases">
        <title>The genome sequence of Gaeumannomyces graminis var. tritici strain R3-111a-1.</title>
        <authorList>
            <consortium name="The Broad Institute Genome Sequencing Platform"/>
            <person name="Ma L.-J."/>
            <person name="Dead R."/>
            <person name="Young S."/>
            <person name="Zeng Q."/>
            <person name="Koehrsen M."/>
            <person name="Alvarado L."/>
            <person name="Berlin A."/>
            <person name="Chapman S.B."/>
            <person name="Chen Z."/>
            <person name="Freedman E."/>
            <person name="Gellesch M."/>
            <person name="Goldberg J."/>
            <person name="Griggs A."/>
            <person name="Gujja S."/>
            <person name="Heilman E.R."/>
            <person name="Heiman D."/>
            <person name="Hepburn T."/>
            <person name="Howarth C."/>
            <person name="Jen D."/>
            <person name="Larson L."/>
            <person name="Mehta T."/>
            <person name="Neiman D."/>
            <person name="Pearson M."/>
            <person name="Roberts A."/>
            <person name="Saif S."/>
            <person name="Shea T."/>
            <person name="Shenoy N."/>
            <person name="Sisk P."/>
            <person name="Stolte C."/>
            <person name="Sykes S."/>
            <person name="Walk T."/>
            <person name="White J."/>
            <person name="Yandava C."/>
            <person name="Haas B."/>
            <person name="Nusbaum C."/>
            <person name="Birren B."/>
        </authorList>
    </citation>
    <scope>NUCLEOTIDE SEQUENCE [LARGE SCALE GENOMIC DNA]</scope>
    <source>
        <strain evidence="4">R3-111a-1</strain>
    </source>
</reference>
<organism evidence="2">
    <name type="scientific">Gaeumannomyces tritici (strain R3-111a-1)</name>
    <name type="common">Wheat and barley take-all root rot fungus</name>
    <name type="synonym">Gaeumannomyces graminis var. tritici</name>
    <dbReference type="NCBI Taxonomy" id="644352"/>
    <lineage>
        <taxon>Eukaryota</taxon>
        <taxon>Fungi</taxon>
        <taxon>Dikarya</taxon>
        <taxon>Ascomycota</taxon>
        <taxon>Pezizomycotina</taxon>
        <taxon>Sordariomycetes</taxon>
        <taxon>Sordariomycetidae</taxon>
        <taxon>Magnaporthales</taxon>
        <taxon>Magnaporthaceae</taxon>
        <taxon>Gaeumannomyces</taxon>
    </lineage>
</organism>
<name>J3PEM8_GAET3</name>
<dbReference type="EMBL" id="GL385401">
    <property type="protein sequence ID" value="EJT70936.1"/>
    <property type="molecule type" value="Genomic_DNA"/>
</dbReference>
<proteinExistence type="predicted"/>
<dbReference type="HOGENOM" id="CLU_1686697_0_0_1"/>
<protein>
    <submittedName>
        <fullName evidence="2 3">Uncharacterized protein</fullName>
    </submittedName>
</protein>
<feature type="region of interest" description="Disordered" evidence="1">
    <location>
        <begin position="1"/>
        <end position="40"/>
    </location>
</feature>
<dbReference type="AlphaFoldDB" id="J3PEM8"/>
<dbReference type="VEuPathDB" id="FungiDB:GGTG_11959"/>
<dbReference type="Proteomes" id="UP000006039">
    <property type="component" value="Unassembled WGS sequence"/>
</dbReference>
<feature type="compositionally biased region" description="Basic and acidic residues" evidence="1">
    <location>
        <begin position="90"/>
        <end position="100"/>
    </location>
</feature>
<accession>J3PEM8</accession>
<feature type="compositionally biased region" description="Gly residues" evidence="1">
    <location>
        <begin position="28"/>
        <end position="40"/>
    </location>
</feature>
<dbReference type="EnsemblFungi" id="EJT70936">
    <property type="protein sequence ID" value="EJT70936"/>
    <property type="gene ID" value="GGTG_11959"/>
</dbReference>
<reference evidence="2" key="3">
    <citation type="submission" date="2010-09" db="EMBL/GenBank/DDBJ databases">
        <title>Annotation of Gaeumannomyces graminis var. tritici R3-111a-1.</title>
        <authorList>
            <consortium name="The Broad Institute Genome Sequencing Platform"/>
            <person name="Ma L.-J."/>
            <person name="Dead R."/>
            <person name="Young S.K."/>
            <person name="Zeng Q."/>
            <person name="Gargeya S."/>
            <person name="Fitzgerald M."/>
            <person name="Haas B."/>
            <person name="Abouelleil A."/>
            <person name="Alvarado L."/>
            <person name="Arachchi H.M."/>
            <person name="Berlin A."/>
            <person name="Brown A."/>
            <person name="Chapman S.B."/>
            <person name="Chen Z."/>
            <person name="Dunbar C."/>
            <person name="Freedman E."/>
            <person name="Gearin G."/>
            <person name="Gellesch M."/>
            <person name="Goldberg J."/>
            <person name="Griggs A."/>
            <person name="Gujja S."/>
            <person name="Heiman D."/>
            <person name="Howarth C."/>
            <person name="Larson L."/>
            <person name="Lui A."/>
            <person name="MacDonald P.J.P."/>
            <person name="Mehta T."/>
            <person name="Montmayeur A."/>
            <person name="Murphy C."/>
            <person name="Neiman D."/>
            <person name="Pearson M."/>
            <person name="Priest M."/>
            <person name="Roberts A."/>
            <person name="Saif S."/>
            <person name="Shea T."/>
            <person name="Shenoy N."/>
            <person name="Sisk P."/>
            <person name="Stolte C."/>
            <person name="Sykes S."/>
            <person name="Yandava C."/>
            <person name="Wortman J."/>
            <person name="Nusbaum C."/>
            <person name="Birren B."/>
        </authorList>
    </citation>
    <scope>NUCLEOTIDE SEQUENCE</scope>
    <source>
        <strain evidence="2">R3-111a-1</strain>
    </source>
</reference>